<keyword evidence="2" id="KW-0812">Transmembrane</keyword>
<feature type="region of interest" description="Disordered" evidence="1">
    <location>
        <begin position="420"/>
        <end position="440"/>
    </location>
</feature>
<protein>
    <recommendedName>
        <fullName evidence="5">Integral membrane protein</fullName>
    </recommendedName>
</protein>
<sequence length="636" mass="64340">MTGPSSAASTVFFGGMLAAGLGIGAISMVVLALWITSPYPDNGPAGALRIAADLWLLAHGASLVRTETLSGGPAPLGLTPLLLSVVPCTLLYRAARHALEPPESAAPDEPGPLPRVAFTAMLGGYLLVGLAAALYAWSGPVRVAPLSALVHLPLVAGAFTAAGVWRAAGRPGWHASPLLCRVVPGFVRRWLTRARLAAVVRTGALATGVLLVGGLLLVAVSLAVRSGEAQEAFIQLAPRWSGQVAVGLLSAALLPNAVVWAAAYGLGPGFTVGAGSLVAPLGLVTARPVLPRFPLLAALPAPGQAGPLALAGAAAVAAGAGVVVARAAVPKRSECGGGRVGRREVAATALLGAVVCGAAMVVLAYASAGSLGNAVLADFGPNCWRTGAAAAVWTAAIGVPGALVVRWRREAAGARRAVVDAENGGGGEGGGASGGGGGGGGEGVALKGWRRVGYALGLAVPTPPSAVGPEASAPEPGGDDEAGAEPSERDPGPEAEQEQCPGEPSRSWWRALAAWFGFGVRGAVALAPEQVAYEPETLPVLPQPNAAPPLGTASSAEGASRGERRRRWRPRRRKTARRDKSRHKSPPLSRGPFDASEAWHDPAARRRRWAALKDSGGGLVPDFTPQEPAPPPDDHR</sequence>
<dbReference type="EMBL" id="BMVB01000013">
    <property type="protein sequence ID" value="GHC58841.1"/>
    <property type="molecule type" value="Genomic_DNA"/>
</dbReference>
<proteinExistence type="predicted"/>
<dbReference type="Proteomes" id="UP000646244">
    <property type="component" value="Unassembled WGS sequence"/>
</dbReference>
<accession>A0A918WM25</accession>
<feature type="region of interest" description="Disordered" evidence="1">
    <location>
        <begin position="537"/>
        <end position="636"/>
    </location>
</feature>
<feature type="transmembrane region" description="Helical" evidence="2">
    <location>
        <begin position="388"/>
        <end position="407"/>
    </location>
</feature>
<feature type="transmembrane region" description="Helical" evidence="2">
    <location>
        <begin position="143"/>
        <end position="165"/>
    </location>
</feature>
<feature type="transmembrane region" description="Helical" evidence="2">
    <location>
        <begin position="12"/>
        <end position="35"/>
    </location>
</feature>
<comment type="caution">
    <text evidence="3">The sequence shown here is derived from an EMBL/GenBank/DDBJ whole genome shotgun (WGS) entry which is preliminary data.</text>
</comment>
<feature type="transmembrane region" description="Helical" evidence="2">
    <location>
        <begin position="198"/>
        <end position="224"/>
    </location>
</feature>
<dbReference type="AlphaFoldDB" id="A0A918WM25"/>
<name>A0A918WM25_STRCJ</name>
<feature type="transmembrane region" description="Helical" evidence="2">
    <location>
        <begin position="116"/>
        <end position="137"/>
    </location>
</feature>
<dbReference type="InterPro" id="IPR045931">
    <property type="entry name" value="DUF6350"/>
</dbReference>
<evidence type="ECO:0008006" key="5">
    <source>
        <dbReference type="Google" id="ProtNLM"/>
    </source>
</evidence>
<feature type="compositionally biased region" description="Gly residues" evidence="1">
    <location>
        <begin position="423"/>
        <end position="440"/>
    </location>
</feature>
<keyword evidence="2" id="KW-1133">Transmembrane helix</keyword>
<evidence type="ECO:0000313" key="4">
    <source>
        <dbReference type="Proteomes" id="UP000646244"/>
    </source>
</evidence>
<gene>
    <name evidence="3" type="ORF">GCM10010507_39570</name>
</gene>
<feature type="transmembrane region" description="Helical" evidence="2">
    <location>
        <begin position="349"/>
        <end position="368"/>
    </location>
</feature>
<feature type="region of interest" description="Disordered" evidence="1">
    <location>
        <begin position="463"/>
        <end position="504"/>
    </location>
</feature>
<feature type="compositionally biased region" description="Pro residues" evidence="1">
    <location>
        <begin position="627"/>
        <end position="636"/>
    </location>
</feature>
<feature type="transmembrane region" description="Helical" evidence="2">
    <location>
        <begin position="310"/>
        <end position="329"/>
    </location>
</feature>
<reference evidence="3" key="1">
    <citation type="journal article" date="2014" name="Int. J. Syst. Evol. Microbiol.">
        <title>Complete genome sequence of Corynebacterium casei LMG S-19264T (=DSM 44701T), isolated from a smear-ripened cheese.</title>
        <authorList>
            <consortium name="US DOE Joint Genome Institute (JGI-PGF)"/>
            <person name="Walter F."/>
            <person name="Albersmeier A."/>
            <person name="Kalinowski J."/>
            <person name="Ruckert C."/>
        </authorList>
    </citation>
    <scope>NUCLEOTIDE SEQUENCE</scope>
    <source>
        <strain evidence="3">JCM 4633</strain>
    </source>
</reference>
<feature type="compositionally biased region" description="Basic residues" evidence="1">
    <location>
        <begin position="563"/>
        <end position="585"/>
    </location>
</feature>
<evidence type="ECO:0000256" key="2">
    <source>
        <dbReference type="SAM" id="Phobius"/>
    </source>
</evidence>
<feature type="transmembrane region" description="Helical" evidence="2">
    <location>
        <begin position="244"/>
        <end position="263"/>
    </location>
</feature>
<evidence type="ECO:0000313" key="3">
    <source>
        <dbReference type="EMBL" id="GHC58841.1"/>
    </source>
</evidence>
<organism evidence="3 4">
    <name type="scientific">Streptomyces cinnamoneus</name>
    <name type="common">Streptoverticillium cinnamoneum</name>
    <dbReference type="NCBI Taxonomy" id="53446"/>
    <lineage>
        <taxon>Bacteria</taxon>
        <taxon>Bacillati</taxon>
        <taxon>Actinomycetota</taxon>
        <taxon>Actinomycetes</taxon>
        <taxon>Kitasatosporales</taxon>
        <taxon>Streptomycetaceae</taxon>
        <taxon>Streptomyces</taxon>
        <taxon>Streptomyces cinnamoneus group</taxon>
    </lineage>
</organism>
<keyword evidence="2" id="KW-0472">Membrane</keyword>
<dbReference type="Pfam" id="PF19877">
    <property type="entry name" value="DUF6350"/>
    <property type="match status" value="1"/>
</dbReference>
<reference evidence="3" key="2">
    <citation type="submission" date="2020-09" db="EMBL/GenBank/DDBJ databases">
        <authorList>
            <person name="Sun Q."/>
            <person name="Ohkuma M."/>
        </authorList>
    </citation>
    <scope>NUCLEOTIDE SEQUENCE</scope>
    <source>
        <strain evidence="3">JCM 4633</strain>
    </source>
</reference>
<evidence type="ECO:0000256" key="1">
    <source>
        <dbReference type="SAM" id="MobiDB-lite"/>
    </source>
</evidence>